<keyword evidence="10 16" id="KW-0269">Exonuclease</keyword>
<dbReference type="AlphaFoldDB" id="A0A9W6FTY1"/>
<dbReference type="FunFam" id="1.10.150.20:FF:000002">
    <property type="entry name" value="DNA polymerase I"/>
    <property type="match status" value="1"/>
</dbReference>
<dbReference type="InterPro" id="IPR019760">
    <property type="entry name" value="DNA-dir_DNA_pol_A_CS"/>
</dbReference>
<dbReference type="InterPro" id="IPR002562">
    <property type="entry name" value="3'-5'_exonuclease_dom"/>
</dbReference>
<dbReference type="CDD" id="cd06139">
    <property type="entry name" value="DNA_polA_I_Ecoli_like_exo"/>
    <property type="match status" value="1"/>
</dbReference>
<dbReference type="GO" id="GO:0003887">
    <property type="term" value="F:DNA-directed DNA polymerase activity"/>
    <property type="evidence" value="ECO:0007669"/>
    <property type="project" value="UniProtKB-UniRule"/>
</dbReference>
<dbReference type="GO" id="GO:0006261">
    <property type="term" value="P:DNA-templated DNA replication"/>
    <property type="evidence" value="ECO:0007669"/>
    <property type="project" value="UniProtKB-UniRule"/>
</dbReference>
<dbReference type="Gene3D" id="1.20.1060.10">
    <property type="entry name" value="Taq DNA Polymerase, Chain T, domain 4"/>
    <property type="match status" value="1"/>
</dbReference>
<comment type="similarity">
    <text evidence="1 16">Belongs to the DNA polymerase type-A family.</text>
</comment>
<dbReference type="InterPro" id="IPR012337">
    <property type="entry name" value="RNaseH-like_sf"/>
</dbReference>
<protein>
    <recommendedName>
        <fullName evidence="3 15">DNA polymerase I</fullName>
        <ecNumber evidence="2 15">2.7.7.7</ecNumber>
    </recommendedName>
</protein>
<dbReference type="InterPro" id="IPR020045">
    <property type="entry name" value="DNA_polI_H3TH"/>
</dbReference>
<evidence type="ECO:0000313" key="21">
    <source>
        <dbReference type="Proteomes" id="UP001144372"/>
    </source>
</evidence>
<dbReference type="NCBIfam" id="NF004397">
    <property type="entry name" value="PRK05755.1"/>
    <property type="match status" value="1"/>
</dbReference>
<dbReference type="GO" id="GO:0003677">
    <property type="term" value="F:DNA binding"/>
    <property type="evidence" value="ECO:0007669"/>
    <property type="project" value="UniProtKB-UniRule"/>
</dbReference>
<dbReference type="FunFam" id="3.40.50.1010:FF:000001">
    <property type="entry name" value="DNA polymerase I"/>
    <property type="match status" value="1"/>
</dbReference>
<evidence type="ECO:0000256" key="11">
    <source>
        <dbReference type="ARBA" id="ARBA00022932"/>
    </source>
</evidence>
<evidence type="ECO:0000256" key="5">
    <source>
        <dbReference type="ARBA" id="ARBA00022695"/>
    </source>
</evidence>
<dbReference type="InterPro" id="IPR029060">
    <property type="entry name" value="PIN-like_dom_sf"/>
</dbReference>
<evidence type="ECO:0000256" key="12">
    <source>
        <dbReference type="ARBA" id="ARBA00023125"/>
    </source>
</evidence>
<reference evidence="20" key="1">
    <citation type="submission" date="2022-12" db="EMBL/GenBank/DDBJ databases">
        <title>Reference genome sequencing for broad-spectrum identification of bacterial and archaeal isolates by mass spectrometry.</title>
        <authorList>
            <person name="Sekiguchi Y."/>
            <person name="Tourlousse D.M."/>
        </authorList>
    </citation>
    <scope>NUCLEOTIDE SEQUENCE</scope>
    <source>
        <strain evidence="20">ASRB1</strain>
    </source>
</reference>
<keyword evidence="11 16" id="KW-0239">DNA-directed DNA polymerase</keyword>
<evidence type="ECO:0000256" key="8">
    <source>
        <dbReference type="ARBA" id="ARBA00022763"/>
    </source>
</evidence>
<organism evidence="20 21">
    <name type="scientific">Desulforhabdus amnigena</name>
    <dbReference type="NCBI Taxonomy" id="40218"/>
    <lineage>
        <taxon>Bacteria</taxon>
        <taxon>Pseudomonadati</taxon>
        <taxon>Thermodesulfobacteriota</taxon>
        <taxon>Syntrophobacteria</taxon>
        <taxon>Syntrophobacterales</taxon>
        <taxon>Syntrophobacteraceae</taxon>
        <taxon>Desulforhabdus</taxon>
    </lineage>
</organism>
<keyword evidence="4 16" id="KW-0808">Transferase</keyword>
<dbReference type="SMART" id="SM00279">
    <property type="entry name" value="HhH2"/>
    <property type="match status" value="1"/>
</dbReference>
<gene>
    <name evidence="16 20" type="primary">polA</name>
    <name evidence="20" type="ORF">DAMNIGENAA_21490</name>
</gene>
<dbReference type="Gene3D" id="3.40.50.1010">
    <property type="entry name" value="5'-nuclease"/>
    <property type="match status" value="1"/>
</dbReference>
<dbReference type="InterPro" id="IPR018320">
    <property type="entry name" value="DNA_polymerase_1"/>
</dbReference>
<dbReference type="PROSITE" id="PS00447">
    <property type="entry name" value="DNA_POLYMERASE_A"/>
    <property type="match status" value="1"/>
</dbReference>
<dbReference type="Pfam" id="PF01367">
    <property type="entry name" value="5_3_exonuc"/>
    <property type="match status" value="1"/>
</dbReference>
<dbReference type="EC" id="2.7.7.7" evidence="2 15"/>
<evidence type="ECO:0000256" key="4">
    <source>
        <dbReference type="ARBA" id="ARBA00022679"/>
    </source>
</evidence>
<dbReference type="FunFam" id="1.20.1060.10:FF:000001">
    <property type="entry name" value="DNA polymerase I"/>
    <property type="match status" value="1"/>
</dbReference>
<dbReference type="PRINTS" id="PR00868">
    <property type="entry name" value="DNAPOLI"/>
</dbReference>
<keyword evidence="9 16" id="KW-0378">Hydrolase</keyword>
<evidence type="ECO:0000313" key="20">
    <source>
        <dbReference type="EMBL" id="GLI34716.1"/>
    </source>
</evidence>
<dbReference type="InterPro" id="IPR008918">
    <property type="entry name" value="HhH2"/>
</dbReference>
<dbReference type="InterPro" id="IPR002421">
    <property type="entry name" value="5-3_exonuclease"/>
</dbReference>
<dbReference type="GO" id="GO:0008408">
    <property type="term" value="F:3'-5' exonuclease activity"/>
    <property type="evidence" value="ECO:0007669"/>
    <property type="project" value="UniProtKB-UniRule"/>
</dbReference>
<dbReference type="EMBL" id="BSDR01000001">
    <property type="protein sequence ID" value="GLI34716.1"/>
    <property type="molecule type" value="Genomic_DNA"/>
</dbReference>
<evidence type="ECO:0000259" key="17">
    <source>
        <dbReference type="SMART" id="SM00474"/>
    </source>
</evidence>
<comment type="catalytic activity">
    <reaction evidence="14 16">
        <text>DNA(n) + a 2'-deoxyribonucleoside 5'-triphosphate = DNA(n+1) + diphosphate</text>
        <dbReference type="Rhea" id="RHEA:22508"/>
        <dbReference type="Rhea" id="RHEA-COMP:17339"/>
        <dbReference type="Rhea" id="RHEA-COMP:17340"/>
        <dbReference type="ChEBI" id="CHEBI:33019"/>
        <dbReference type="ChEBI" id="CHEBI:61560"/>
        <dbReference type="ChEBI" id="CHEBI:173112"/>
        <dbReference type="EC" id="2.7.7.7"/>
    </reaction>
</comment>
<evidence type="ECO:0000256" key="3">
    <source>
        <dbReference type="ARBA" id="ARBA00020311"/>
    </source>
</evidence>
<dbReference type="InterPro" id="IPR043502">
    <property type="entry name" value="DNA/RNA_pol_sf"/>
</dbReference>
<keyword evidence="13 16" id="KW-0234">DNA repair</keyword>
<keyword evidence="6 16" id="KW-0235">DNA replication</keyword>
<dbReference type="Gene3D" id="3.30.420.10">
    <property type="entry name" value="Ribonuclease H-like superfamily/Ribonuclease H"/>
    <property type="match status" value="1"/>
</dbReference>
<dbReference type="InterPro" id="IPR002298">
    <property type="entry name" value="DNA_polymerase_A"/>
</dbReference>
<dbReference type="InterPro" id="IPR036397">
    <property type="entry name" value="RNaseH_sf"/>
</dbReference>
<evidence type="ECO:0000256" key="1">
    <source>
        <dbReference type="ARBA" id="ARBA00007705"/>
    </source>
</evidence>
<keyword evidence="5 16" id="KW-0548">Nucleotidyltransferase</keyword>
<keyword evidence="12 16" id="KW-0238">DNA-binding</keyword>
<dbReference type="GO" id="GO:0008409">
    <property type="term" value="F:5'-3' exonuclease activity"/>
    <property type="evidence" value="ECO:0007669"/>
    <property type="project" value="UniProtKB-UniRule"/>
</dbReference>
<dbReference type="InterPro" id="IPR036279">
    <property type="entry name" value="5-3_exonuclease_C_sf"/>
</dbReference>
<evidence type="ECO:0000256" key="10">
    <source>
        <dbReference type="ARBA" id="ARBA00022839"/>
    </source>
</evidence>
<accession>A0A9W6FTY1</accession>
<keyword evidence="21" id="KW-1185">Reference proteome</keyword>
<dbReference type="Gene3D" id="1.10.150.20">
    <property type="entry name" value="5' to 3' exonuclease, C-terminal subdomain"/>
    <property type="match status" value="2"/>
</dbReference>
<dbReference type="CDD" id="cd09898">
    <property type="entry name" value="H3TH_53EXO"/>
    <property type="match status" value="1"/>
</dbReference>
<evidence type="ECO:0000256" key="9">
    <source>
        <dbReference type="ARBA" id="ARBA00022801"/>
    </source>
</evidence>
<dbReference type="GO" id="GO:0006302">
    <property type="term" value="P:double-strand break repair"/>
    <property type="evidence" value="ECO:0007669"/>
    <property type="project" value="TreeGrafter"/>
</dbReference>
<dbReference type="SUPFAM" id="SSF53098">
    <property type="entry name" value="Ribonuclease H-like"/>
    <property type="match status" value="1"/>
</dbReference>
<feature type="domain" description="DNA-directed DNA polymerase family A palm" evidence="19">
    <location>
        <begin position="664"/>
        <end position="870"/>
    </location>
</feature>
<dbReference type="InterPro" id="IPR020046">
    <property type="entry name" value="5-3_exonucl_a-hlix_arch_N"/>
</dbReference>
<dbReference type="SUPFAM" id="SSF56672">
    <property type="entry name" value="DNA/RNA polymerases"/>
    <property type="match status" value="1"/>
</dbReference>
<dbReference type="NCBIfam" id="TIGR00593">
    <property type="entry name" value="pola"/>
    <property type="match status" value="1"/>
</dbReference>
<dbReference type="InterPro" id="IPR001098">
    <property type="entry name" value="DNA-dir_DNA_pol_A_palm_dom"/>
</dbReference>
<evidence type="ECO:0000259" key="18">
    <source>
        <dbReference type="SMART" id="SM00475"/>
    </source>
</evidence>
<evidence type="ECO:0000256" key="7">
    <source>
        <dbReference type="ARBA" id="ARBA00022722"/>
    </source>
</evidence>
<dbReference type="Pfam" id="PF01612">
    <property type="entry name" value="DNA_pol_A_exo1"/>
    <property type="match status" value="1"/>
</dbReference>
<evidence type="ECO:0000256" key="16">
    <source>
        <dbReference type="RuleBase" id="RU004460"/>
    </source>
</evidence>
<evidence type="ECO:0000256" key="14">
    <source>
        <dbReference type="ARBA" id="ARBA00049244"/>
    </source>
</evidence>
<feature type="domain" description="3'-5' exonuclease" evidence="17">
    <location>
        <begin position="310"/>
        <end position="497"/>
    </location>
</feature>
<dbReference type="PANTHER" id="PTHR10133">
    <property type="entry name" value="DNA POLYMERASE I"/>
    <property type="match status" value="1"/>
</dbReference>
<dbReference type="RefSeq" id="WP_281794122.1">
    <property type="nucleotide sequence ID" value="NZ_BSDR01000001.1"/>
</dbReference>
<evidence type="ECO:0000256" key="6">
    <source>
        <dbReference type="ARBA" id="ARBA00022705"/>
    </source>
</evidence>
<proteinExistence type="inferred from homology"/>
<dbReference type="Pfam" id="PF00476">
    <property type="entry name" value="DNA_pol_A"/>
    <property type="match status" value="1"/>
</dbReference>
<feature type="domain" description="5'-3' exonuclease" evidence="18">
    <location>
        <begin position="5"/>
        <end position="262"/>
    </location>
</feature>
<comment type="caution">
    <text evidence="20">The sequence shown here is derived from an EMBL/GenBank/DDBJ whole genome shotgun (WGS) entry which is preliminary data.</text>
</comment>
<evidence type="ECO:0000256" key="15">
    <source>
        <dbReference type="NCBIfam" id="TIGR00593"/>
    </source>
</evidence>
<dbReference type="FunFam" id="1.10.150.20:FF:000003">
    <property type="entry name" value="DNA polymerase I"/>
    <property type="match status" value="1"/>
</dbReference>
<evidence type="ECO:0000256" key="2">
    <source>
        <dbReference type="ARBA" id="ARBA00012417"/>
    </source>
</evidence>
<dbReference type="CDD" id="cd09859">
    <property type="entry name" value="PIN_53EXO"/>
    <property type="match status" value="1"/>
</dbReference>
<sequence length="907" mass="103437">MTEEKKSFYLIDGSSYIYRAFYAIGRLSNAKGMPTQAIYGFAQMLLKVIRERKPDYICVVFDAPGPNFRHEMYEAYKATRQKMPEDLIVQVPYIKNLVRFHGIPQMEMLGYEADDLIATLAHWGRDQGLEVVIVSGDKDLHQLIESPFIRQWDTQKDRVFTEDEVKEKFGVEPRRMGDYLALVGDSSDNVPGVKGVGDKTAQKLLQQWETLDGLYAHLEEVSPPSVRKKLQENRELAYLSRQLVSFKEDVPLSREIDSFVAGEPMKSELFKLYEELDFKNLLETLRQSWEDFQEVSSNTAGEGTESLRRDKIIRDEKDLFRLMEEIKALDCFSIDLETTSRDPMRAELVGVALSHADHHACYIPLNHSGKEAGNQLSEKVVLKALASVLSGEKPGKVGQNIKYEWVVFKRHGIDLKGIVFDTMVASYLLDPGKHSHSLDRIAAEHLGENMISYQEVTGKGKSQIGFAEVSVDVAAEYACEDAETTWRLVPILKRKLKEEGFEDLYVSLELPLIEVLARMEYQGILVDVQRLETLSVDFEKALDREAAIIYDLAKEEFNIQSPKQLAYILFEKLGLRVVKKTKTGPSTDVNVLEELAGEHPVVEHILNYRTLAKLKGTYADSLIKLVHPETGRIHTSYNQTVTATGRLSSSDPNLQNIPIRTEEGRKIREAFVAPPGHVLLSADYSQIELRILAHYSRDEHLVEAFHAGADIHRRTAAEMFNIPPHEVTPEMRRQAKTINFGIIYGMGAFGLARRLGISNKLAKASIDRYFDRYRGVKRYIERLIEETRQRGYCETLLGRRRSIPELQSRNYTLRQQGERLAINTPIQGTAADLIKKAMIDIHGALEKSGFKAKMLLQVHDELVFEVPMKELDVVRNLIREKMENVWELRVPLKVDMGWGENWTLAHP</sequence>
<keyword evidence="7" id="KW-0540">Nuclease</keyword>
<keyword evidence="8 16" id="KW-0227">DNA damage</keyword>
<dbReference type="Gene3D" id="3.30.70.370">
    <property type="match status" value="1"/>
</dbReference>
<dbReference type="SUPFAM" id="SSF47807">
    <property type="entry name" value="5' to 3' exonuclease, C-terminal subdomain"/>
    <property type="match status" value="1"/>
</dbReference>
<dbReference type="Proteomes" id="UP001144372">
    <property type="component" value="Unassembled WGS sequence"/>
</dbReference>
<dbReference type="SMART" id="SM00482">
    <property type="entry name" value="POLAc"/>
    <property type="match status" value="1"/>
</dbReference>
<dbReference type="PANTHER" id="PTHR10133:SF27">
    <property type="entry name" value="DNA POLYMERASE NU"/>
    <property type="match status" value="1"/>
</dbReference>
<dbReference type="SMART" id="SM00474">
    <property type="entry name" value="35EXOc"/>
    <property type="match status" value="1"/>
</dbReference>
<name>A0A9W6FTY1_9BACT</name>
<dbReference type="Pfam" id="PF02739">
    <property type="entry name" value="5_3_exonuc_N"/>
    <property type="match status" value="1"/>
</dbReference>
<dbReference type="CDD" id="cd08637">
    <property type="entry name" value="DNA_pol_A_pol_I_C"/>
    <property type="match status" value="1"/>
</dbReference>
<comment type="function">
    <text evidence="16">In addition to polymerase activity, this DNA polymerase exhibits 3'-5' and 5'-3' exonuclease activity.</text>
</comment>
<evidence type="ECO:0000256" key="13">
    <source>
        <dbReference type="ARBA" id="ARBA00023204"/>
    </source>
</evidence>
<dbReference type="SMART" id="SM00475">
    <property type="entry name" value="53EXOc"/>
    <property type="match status" value="1"/>
</dbReference>
<evidence type="ECO:0000259" key="19">
    <source>
        <dbReference type="SMART" id="SM00482"/>
    </source>
</evidence>
<dbReference type="SUPFAM" id="SSF88723">
    <property type="entry name" value="PIN domain-like"/>
    <property type="match status" value="1"/>
</dbReference>